<sequence>MSRLCQESIMKLNGKKMLDDEIMNFYIDVLKRRYPSTRIAIFSTFFFEKIRRAFLDNVDKEKEYLSCERWLKKAGVDFTQLEFIFVPVNFSRHWTLVLFCLQSTRIAQTHFRPSHLRETLDAMNSEFLRLSVLPKETYYDTVYDLVNRAKEVRNSLEHRESNPQLLFEISAPCAFTLDSLPITHTIPQDAVLLASDYIVWQYKRFGINYNRSDFLINEVVTPKQRSSWECGVFVLFFIRIFVQFHPKTLPEYIALLQKFQASEEKELVKQAAGL</sequence>
<dbReference type="VEuPathDB" id="AmoebaDB:EIN_268580"/>
<dbReference type="PROSITE" id="PS50600">
    <property type="entry name" value="ULP_PROTEASE"/>
    <property type="match status" value="1"/>
</dbReference>
<dbReference type="SUPFAM" id="SSF54001">
    <property type="entry name" value="Cysteine proteinases"/>
    <property type="match status" value="1"/>
</dbReference>
<name>A0A0A1UBP7_ENTIV</name>
<evidence type="ECO:0000256" key="1">
    <source>
        <dbReference type="ARBA" id="ARBA00005234"/>
    </source>
</evidence>
<feature type="domain" description="Ubiquitin-like protease family profile" evidence="5">
    <location>
        <begin position="2"/>
        <end position="241"/>
    </location>
</feature>
<keyword evidence="7" id="KW-1185">Reference proteome</keyword>
<dbReference type="GeneID" id="14890035"/>
<dbReference type="InterPro" id="IPR038765">
    <property type="entry name" value="Papain-like_cys_pep_sf"/>
</dbReference>
<dbReference type="GO" id="GO:0006508">
    <property type="term" value="P:proteolysis"/>
    <property type="evidence" value="ECO:0007669"/>
    <property type="project" value="UniProtKB-KW"/>
</dbReference>
<evidence type="ECO:0000259" key="5">
    <source>
        <dbReference type="PROSITE" id="PS50600"/>
    </source>
</evidence>
<dbReference type="RefSeq" id="XP_004257873.1">
    <property type="nucleotide sequence ID" value="XM_004257825.1"/>
</dbReference>
<dbReference type="GO" id="GO:0008234">
    <property type="term" value="F:cysteine-type peptidase activity"/>
    <property type="evidence" value="ECO:0007669"/>
    <property type="project" value="UniProtKB-KW"/>
</dbReference>
<dbReference type="InterPro" id="IPR003653">
    <property type="entry name" value="Peptidase_C48_C"/>
</dbReference>
<reference evidence="6 7" key="1">
    <citation type="submission" date="2012-10" db="EMBL/GenBank/DDBJ databases">
        <authorList>
            <person name="Zafar N."/>
            <person name="Inman J."/>
            <person name="Hall N."/>
            <person name="Lorenzi H."/>
            <person name="Caler E."/>
        </authorList>
    </citation>
    <scope>NUCLEOTIDE SEQUENCE [LARGE SCALE GENOMIC DNA]</scope>
    <source>
        <strain evidence="6 7">IP1</strain>
    </source>
</reference>
<keyword evidence="3" id="KW-0378">Hydrolase</keyword>
<dbReference type="AlphaFoldDB" id="A0A0A1UBP7"/>
<gene>
    <name evidence="6" type="ORF">EIN_268580</name>
</gene>
<evidence type="ECO:0000313" key="7">
    <source>
        <dbReference type="Proteomes" id="UP000014680"/>
    </source>
</evidence>
<keyword evidence="4" id="KW-0788">Thiol protease</keyword>
<evidence type="ECO:0000313" key="6">
    <source>
        <dbReference type="EMBL" id="ELP91102.1"/>
    </source>
</evidence>
<evidence type="ECO:0000256" key="3">
    <source>
        <dbReference type="ARBA" id="ARBA00022801"/>
    </source>
</evidence>
<dbReference type="Gene3D" id="3.40.395.10">
    <property type="entry name" value="Adenoviral Proteinase, Chain A"/>
    <property type="match status" value="1"/>
</dbReference>
<organism evidence="6 7">
    <name type="scientific">Entamoeba invadens IP1</name>
    <dbReference type="NCBI Taxonomy" id="370355"/>
    <lineage>
        <taxon>Eukaryota</taxon>
        <taxon>Amoebozoa</taxon>
        <taxon>Evosea</taxon>
        <taxon>Archamoebae</taxon>
        <taxon>Mastigamoebida</taxon>
        <taxon>Entamoebidae</taxon>
        <taxon>Entamoeba</taxon>
    </lineage>
</organism>
<dbReference type="Pfam" id="PF02902">
    <property type="entry name" value="Peptidase_C48"/>
    <property type="match status" value="1"/>
</dbReference>
<dbReference type="PANTHER" id="PTHR46915:SF2">
    <property type="entry name" value="UBIQUITIN-LIKE PROTEASE 4"/>
    <property type="match status" value="1"/>
</dbReference>
<dbReference type="KEGG" id="eiv:EIN_268580"/>
<comment type="similarity">
    <text evidence="1">Belongs to the peptidase C48 family.</text>
</comment>
<dbReference type="EMBL" id="KB206479">
    <property type="protein sequence ID" value="ELP91102.1"/>
    <property type="molecule type" value="Genomic_DNA"/>
</dbReference>
<evidence type="ECO:0000256" key="4">
    <source>
        <dbReference type="ARBA" id="ARBA00022807"/>
    </source>
</evidence>
<proteinExistence type="inferred from homology"/>
<dbReference type="PANTHER" id="PTHR46915">
    <property type="entry name" value="UBIQUITIN-LIKE PROTEASE 4-RELATED"/>
    <property type="match status" value="1"/>
</dbReference>
<evidence type="ECO:0000256" key="2">
    <source>
        <dbReference type="ARBA" id="ARBA00022670"/>
    </source>
</evidence>
<dbReference type="OMA" id="RSSWECG"/>
<accession>A0A0A1UBP7</accession>
<protein>
    <submittedName>
        <fullName evidence="6">Sentrin/sumo-specific protease, putative</fullName>
    </submittedName>
</protein>
<dbReference type="GO" id="GO:0016926">
    <property type="term" value="P:protein desumoylation"/>
    <property type="evidence" value="ECO:0007669"/>
    <property type="project" value="UniProtKB-ARBA"/>
</dbReference>
<keyword evidence="2 6" id="KW-0645">Protease</keyword>
<dbReference type="OrthoDB" id="1939479at2759"/>
<dbReference type="Proteomes" id="UP000014680">
    <property type="component" value="Unassembled WGS sequence"/>
</dbReference>